<keyword evidence="6" id="KW-0503">Monooxygenase</keyword>
<accession>A0A6S7B730</accession>
<keyword evidence="7" id="KW-1185">Reference proteome</keyword>
<dbReference type="AlphaFoldDB" id="A0A6S7B730"/>
<evidence type="ECO:0000313" key="6">
    <source>
        <dbReference type="EMBL" id="CAB3781538.1"/>
    </source>
</evidence>
<keyword evidence="2" id="KW-0285">Flavoprotein</keyword>
<dbReference type="EMBL" id="CADIKM010000004">
    <property type="protein sequence ID" value="CAB3781538.1"/>
    <property type="molecule type" value="Genomic_DNA"/>
</dbReference>
<proteinExistence type="predicted"/>
<reference evidence="6 7" key="1">
    <citation type="submission" date="2020-04" db="EMBL/GenBank/DDBJ databases">
        <authorList>
            <person name="De Canck E."/>
        </authorList>
    </citation>
    <scope>NUCLEOTIDE SEQUENCE [LARGE SCALE GENOMIC DNA]</scope>
    <source>
        <strain evidence="6 7">LMG 28138</strain>
    </source>
</reference>
<dbReference type="Gene3D" id="3.40.30.120">
    <property type="match status" value="1"/>
</dbReference>
<dbReference type="Pfam" id="PF01494">
    <property type="entry name" value="FAD_binding_3"/>
    <property type="match status" value="1"/>
</dbReference>
<evidence type="ECO:0000256" key="1">
    <source>
        <dbReference type="ARBA" id="ARBA00001974"/>
    </source>
</evidence>
<dbReference type="InterPro" id="IPR050641">
    <property type="entry name" value="RIFMO-like"/>
</dbReference>
<dbReference type="SUPFAM" id="SSF51905">
    <property type="entry name" value="FAD/NAD(P)-binding domain"/>
    <property type="match status" value="1"/>
</dbReference>
<evidence type="ECO:0000256" key="4">
    <source>
        <dbReference type="SAM" id="MobiDB-lite"/>
    </source>
</evidence>
<dbReference type="GO" id="GO:0016709">
    <property type="term" value="F:oxidoreductase activity, acting on paired donors, with incorporation or reduction of molecular oxygen, NAD(P)H as one donor, and incorporation of one atom of oxygen"/>
    <property type="evidence" value="ECO:0007669"/>
    <property type="project" value="UniProtKB-ARBA"/>
</dbReference>
<keyword evidence="6" id="KW-0560">Oxidoreductase</keyword>
<evidence type="ECO:0000259" key="5">
    <source>
        <dbReference type="Pfam" id="PF01494"/>
    </source>
</evidence>
<feature type="region of interest" description="Disordered" evidence="4">
    <location>
        <begin position="1"/>
        <end position="34"/>
    </location>
</feature>
<dbReference type="Gene3D" id="3.30.70.2450">
    <property type="match status" value="1"/>
</dbReference>
<evidence type="ECO:0000256" key="3">
    <source>
        <dbReference type="ARBA" id="ARBA00022827"/>
    </source>
</evidence>
<keyword evidence="3" id="KW-0274">FAD</keyword>
<organism evidence="6 7">
    <name type="scientific">Pararobbsia alpina</name>
    <dbReference type="NCBI Taxonomy" id="621374"/>
    <lineage>
        <taxon>Bacteria</taxon>
        <taxon>Pseudomonadati</taxon>
        <taxon>Pseudomonadota</taxon>
        <taxon>Betaproteobacteria</taxon>
        <taxon>Burkholderiales</taxon>
        <taxon>Burkholderiaceae</taxon>
        <taxon>Pararobbsia</taxon>
    </lineage>
</organism>
<comment type="cofactor">
    <cofactor evidence="1">
        <name>FAD</name>
        <dbReference type="ChEBI" id="CHEBI:57692"/>
    </cofactor>
</comment>
<gene>
    <name evidence="6" type="primary">oxyL</name>
    <name evidence="6" type="ORF">LMG28138_01239</name>
</gene>
<protein>
    <submittedName>
        <fullName evidence="6">6-methylpretetramide 4-monooxygenase</fullName>
        <ecNumber evidence="6">1.14.13.232</ecNumber>
    </submittedName>
</protein>
<dbReference type="Gene3D" id="3.50.50.60">
    <property type="entry name" value="FAD/NAD(P)-binding domain"/>
    <property type="match status" value="1"/>
</dbReference>
<evidence type="ECO:0000313" key="7">
    <source>
        <dbReference type="Proteomes" id="UP000494115"/>
    </source>
</evidence>
<dbReference type="PANTHER" id="PTHR43004:SF19">
    <property type="entry name" value="BINDING MONOOXYGENASE, PUTATIVE (JCVI)-RELATED"/>
    <property type="match status" value="1"/>
</dbReference>
<evidence type="ECO:0000256" key="2">
    <source>
        <dbReference type="ARBA" id="ARBA00022630"/>
    </source>
</evidence>
<dbReference type="PANTHER" id="PTHR43004">
    <property type="entry name" value="TRK SYSTEM POTASSIUM UPTAKE PROTEIN"/>
    <property type="match status" value="1"/>
</dbReference>
<dbReference type="GO" id="GO:0071949">
    <property type="term" value="F:FAD binding"/>
    <property type="evidence" value="ECO:0007669"/>
    <property type="project" value="InterPro"/>
</dbReference>
<dbReference type="PRINTS" id="PR00420">
    <property type="entry name" value="RNGMNOXGNASE"/>
</dbReference>
<feature type="domain" description="FAD-binding" evidence="5">
    <location>
        <begin position="39"/>
        <end position="374"/>
    </location>
</feature>
<name>A0A6S7B730_9BURK</name>
<dbReference type="EC" id="1.14.13.232" evidence="6"/>
<sequence length="577" mass="62753">MPESSRESFVPQGSAERPRGASADGMPTGSVRTDGKRPKVLIVGAGPTGLAAALCLARWRLPFRLIDKSIEPVKGSRAIGLQARTLELFEQHRIVDALLAAGHRGHAGNVMAGTRRIIRLDFDPLDSRYPFLLFAEQSVTERVLTEALAAFGHTPERGVELVDFDTHGETVTANLRHLDGRGERLEVAWIIGTDGAHSTVRHRLGIAFEGETLEQSFVLADLHVEWDLPEDEFHIFLSPEGLSAIFPLGGGRYRLIADAPDGAASGGEPPTLDECQAIMAARVRHPAKLSSLGWSSRFRINSRMVSALRSGRVLLAGDAAHVHSPAGAQGMNTGIQEAMNLAWKLALVQRGAPGKLLDSYHAERHPIERDVLRQTAFVTHMGTVDRGWLLTLRDRLVPLLTALGPMRNAARRGISELSVHYRRGPLCFERLLDGGAQAGDRAPDAYVEVLDGPLGKVPSHARLFDLHDPGSFSLFVLLEPGTYSMEGKALLPFLDSFRSLSEKMGGAIRIWLVADALRPIGGPQLSDGYGQTRPVFFLWRPDGYIAARGRPAADGAECLVFCTKWFSPGYVAGLVRA</sequence>
<dbReference type="InterPro" id="IPR036188">
    <property type="entry name" value="FAD/NAD-bd_sf"/>
</dbReference>
<dbReference type="InterPro" id="IPR002938">
    <property type="entry name" value="FAD-bd"/>
</dbReference>
<dbReference type="Proteomes" id="UP000494115">
    <property type="component" value="Unassembled WGS sequence"/>
</dbReference>